<evidence type="ECO:0000259" key="2">
    <source>
        <dbReference type="Pfam" id="PF02540"/>
    </source>
</evidence>
<protein>
    <submittedName>
        <fullName evidence="3">Adenine nucleotide alpha hydrolase</fullName>
    </submittedName>
</protein>
<reference evidence="3" key="2">
    <citation type="submission" date="2020-09" db="EMBL/GenBank/DDBJ databases">
        <authorList>
            <person name="Sun Q."/>
            <person name="Kim S."/>
        </authorList>
    </citation>
    <scope>NUCLEOTIDE SEQUENCE</scope>
    <source>
        <strain evidence="3">KCTC 12988</strain>
    </source>
</reference>
<organism evidence="3 4">
    <name type="scientific">Roseibacillus persicicus</name>
    <dbReference type="NCBI Taxonomy" id="454148"/>
    <lineage>
        <taxon>Bacteria</taxon>
        <taxon>Pseudomonadati</taxon>
        <taxon>Verrucomicrobiota</taxon>
        <taxon>Verrucomicrobiia</taxon>
        <taxon>Verrucomicrobiales</taxon>
        <taxon>Verrucomicrobiaceae</taxon>
        <taxon>Roseibacillus</taxon>
    </lineage>
</organism>
<dbReference type="InterPro" id="IPR052188">
    <property type="entry name" value="Ni-pincer_cofactor_biosynth"/>
</dbReference>
<dbReference type="Proteomes" id="UP000644507">
    <property type="component" value="Unassembled WGS sequence"/>
</dbReference>
<dbReference type="InterPro" id="IPR014729">
    <property type="entry name" value="Rossmann-like_a/b/a_fold"/>
</dbReference>
<dbReference type="NCBIfam" id="TIGR00268">
    <property type="entry name" value="ATP-dependent sacrificial sulfur transferase LarE"/>
    <property type="match status" value="1"/>
</dbReference>
<proteinExistence type="predicted"/>
<evidence type="ECO:0000313" key="3">
    <source>
        <dbReference type="EMBL" id="GHC64645.1"/>
    </source>
</evidence>
<sequence length="313" mass="34183">MRASTAARVTPVASTAARVTVAVAVNPFRPFNHLTPIQPSTVLTPQNRAQLKSIIKGMDRVLVAYSGGIDSTLVLKLAFDYLGDNAAAAIAVSPSLAKHDLADARRVAEEIGCELIELSSTETEDPRYQVNNPDRCYFCKTNVYDTLIAYAGQEGYRWILDGTNADDLGDHRPGLRAAREHGVRSPLQECKVGKEAIRAYAKELGLTNWDKPANACLSSRIPYGSEVTTQKLSQVEKAELILKTLGFTGHRVRHHDTIARLELHPGQFEKAIAQHSELVEALKPIGFLYITLDLGGYQSGSLNQTLSSKATSR</sequence>
<dbReference type="InterPro" id="IPR022310">
    <property type="entry name" value="NAD/GMP_synthase"/>
</dbReference>
<dbReference type="PIRSF" id="PIRSF006661">
    <property type="entry name" value="PP-lp_UCP006661"/>
    <property type="match status" value="1"/>
</dbReference>
<comment type="caution">
    <text evidence="3">The sequence shown here is derived from an EMBL/GenBank/DDBJ whole genome shotgun (WGS) entry which is preliminary data.</text>
</comment>
<dbReference type="GO" id="GO:0016783">
    <property type="term" value="F:sulfurtransferase activity"/>
    <property type="evidence" value="ECO:0007669"/>
    <property type="project" value="InterPro"/>
</dbReference>
<evidence type="ECO:0000256" key="1">
    <source>
        <dbReference type="PIRSR" id="PIRSR006661-1"/>
    </source>
</evidence>
<dbReference type="Pfam" id="PF02540">
    <property type="entry name" value="NAD_synthase"/>
    <property type="match status" value="1"/>
</dbReference>
<name>A0A918WQH8_9BACT</name>
<evidence type="ECO:0000313" key="4">
    <source>
        <dbReference type="Proteomes" id="UP000644507"/>
    </source>
</evidence>
<dbReference type="EMBL" id="BMXI01000018">
    <property type="protein sequence ID" value="GHC64645.1"/>
    <property type="molecule type" value="Genomic_DNA"/>
</dbReference>
<gene>
    <name evidence="3" type="ORF">GCM10007100_35340</name>
</gene>
<dbReference type="SUPFAM" id="SSF52402">
    <property type="entry name" value="Adenine nucleotide alpha hydrolases-like"/>
    <property type="match status" value="1"/>
</dbReference>
<keyword evidence="4" id="KW-1185">Reference proteome</keyword>
<dbReference type="PANTHER" id="PTHR43169:SF2">
    <property type="entry name" value="NAD_GMP SYNTHASE DOMAIN-CONTAINING PROTEIN"/>
    <property type="match status" value="1"/>
</dbReference>
<dbReference type="AlphaFoldDB" id="A0A918WQH8"/>
<dbReference type="PANTHER" id="PTHR43169">
    <property type="entry name" value="EXSB FAMILY PROTEIN"/>
    <property type="match status" value="1"/>
</dbReference>
<dbReference type="GO" id="GO:0006163">
    <property type="term" value="P:purine nucleotide metabolic process"/>
    <property type="evidence" value="ECO:0007669"/>
    <property type="project" value="UniProtKB-ARBA"/>
</dbReference>
<dbReference type="InterPro" id="IPR005232">
    <property type="entry name" value="LarE"/>
</dbReference>
<keyword evidence="3" id="KW-0378">Hydrolase</keyword>
<reference evidence="3" key="1">
    <citation type="journal article" date="2014" name="Int. J. Syst. Evol. Microbiol.">
        <title>Complete genome sequence of Corynebacterium casei LMG S-19264T (=DSM 44701T), isolated from a smear-ripened cheese.</title>
        <authorList>
            <consortium name="US DOE Joint Genome Institute (JGI-PGF)"/>
            <person name="Walter F."/>
            <person name="Albersmeier A."/>
            <person name="Kalinowski J."/>
            <person name="Ruckert C."/>
        </authorList>
    </citation>
    <scope>NUCLEOTIDE SEQUENCE</scope>
    <source>
        <strain evidence="3">KCTC 12988</strain>
    </source>
</reference>
<dbReference type="CDD" id="cd01990">
    <property type="entry name" value="LarE-like"/>
    <property type="match status" value="1"/>
</dbReference>
<dbReference type="Gene3D" id="3.40.50.620">
    <property type="entry name" value="HUPs"/>
    <property type="match status" value="1"/>
</dbReference>
<accession>A0A918WQH8</accession>
<feature type="domain" description="NAD/GMP synthase" evidence="2">
    <location>
        <begin position="57"/>
        <end position="119"/>
    </location>
</feature>
<feature type="active site" description="Nucleophile and sulfur donor" evidence="1">
    <location>
        <position position="216"/>
    </location>
</feature>
<dbReference type="GO" id="GO:0016787">
    <property type="term" value="F:hydrolase activity"/>
    <property type="evidence" value="ECO:0007669"/>
    <property type="project" value="UniProtKB-KW"/>
</dbReference>